<feature type="repeat" description="WD" evidence="3">
    <location>
        <begin position="802"/>
        <end position="843"/>
    </location>
</feature>
<feature type="repeat" description="WD" evidence="3">
    <location>
        <begin position="1222"/>
        <end position="1263"/>
    </location>
</feature>
<dbReference type="InterPro" id="IPR056884">
    <property type="entry name" value="NPHP3-like_N"/>
</dbReference>
<dbReference type="Pfam" id="PF00400">
    <property type="entry name" value="WD40"/>
    <property type="match status" value="12"/>
</dbReference>
<name>A0ABQ0G222_9PEZI</name>
<dbReference type="CDD" id="cd00200">
    <property type="entry name" value="WD40"/>
    <property type="match status" value="2"/>
</dbReference>
<organism evidence="5 6">
    <name type="scientific">Madurella fahalii</name>
    <dbReference type="NCBI Taxonomy" id="1157608"/>
    <lineage>
        <taxon>Eukaryota</taxon>
        <taxon>Fungi</taxon>
        <taxon>Dikarya</taxon>
        <taxon>Ascomycota</taxon>
        <taxon>Pezizomycotina</taxon>
        <taxon>Sordariomycetes</taxon>
        <taxon>Sordariomycetidae</taxon>
        <taxon>Sordariales</taxon>
        <taxon>Sordariales incertae sedis</taxon>
        <taxon>Madurella</taxon>
    </lineage>
</organism>
<evidence type="ECO:0000313" key="5">
    <source>
        <dbReference type="EMBL" id="GAB1311808.1"/>
    </source>
</evidence>
<dbReference type="PROSITE" id="PS50837">
    <property type="entry name" value="NACHT"/>
    <property type="match status" value="1"/>
</dbReference>
<dbReference type="EMBL" id="BAAFSV010000001">
    <property type="protein sequence ID" value="GAB1311808.1"/>
    <property type="molecule type" value="Genomic_DNA"/>
</dbReference>
<sequence>MRLLERDDTGEFRLMKDLPNDAIPEVPPYAILSHTWGDEEVLFKDLADGTAKNKAGYAKIRFCGDQAWLDGLKYFWVDTCCIDRSDSAELQHALNSMFRWYRSAAKCYVYLADVSTHQQDDGPDWKPVFRQSRWFTRGWTLQELIAPTIVEFFSIEGKCLGDKKSLGQEIHDITGIPLKALYGSPLSDYGVAERMRWIEKRNTKYEEDKAYSLFGIFDVHIPVLYGEGKEKAFDRLQEKIDKNSHRLAKLWSTDPRSANPRDPRVEKERIELVKGGLLADAYRWVFDNPDFNRWRQLPESRLLWIKGDPGKGKTMLLCGLIDELERPVIADGGNLAYFFCQATDSRINNATAVLRGLIYLLAHRQPRLVSHLPENTYPSDDAMAWIVLSKVLWAMLGDPNLKATYLVVDALDECVTDLPRLLKLVAQTSSTSSYVKWIVSSRNWPQIEEQLGTVAQQSRLSLELNAESVATAVSVYIRHKVLYLSQLKRYDSATENAVHNYLSSNANGTFLWVALVCQVLADPNIRRWQTLTKLRVFPPGLDSLYARMMEQIIQSDYANLCKRILAVVTIVRRPISLRELPTFVEMPYDIPYDLESLEDIINICGSFLTLREQTVYFVHQSAKDFLLGRATHQASRDAFNWVFPLGLEDLNRIILLKSLNVMSTVLRRDIYGLKVPGFSIDEVQTPSSDPLATARYSCVFWVNHLCDSISNKNTIQRNIQDVVQTFLEQKYLYWLEALSLLRALPEGILAIRQLDGLITLEGHDSSVRSVAFSPDGQRLVSGSDDTTIKIWDPASGNCLQTLQGHDSWVRSVAFSPDGQRLVSGSDDTTIKIWDPASGNCLQTLRGHDSSVHSVAFSPDGQRLVSGSDDTAIKIWDPASGNCLQILRGHDSSVRSVAFSPDGQRLVSGSDDTTIKIWDPASGSCLQTLRGHNSWVHSVAFSPDGQRLVSGSYDKTIKVWDPASGSCLQILRGHNNWVYSVAFSPDSQRLVSGSYDTTIKIWDPASGSCLQTLRGHNSSVRSVAFSPDSQRLVSGSDDTAIKIWDPTSGSYLQTLRGHDSWVRSVAFSPDGQRLVSGSDDKTIKIWDPVSGSCLQTLRGHDNWVRSVAFSPDSQRLVSGSDDKTIKIWDPASGSCLQTLRGHNNWVYSVAFSPDGQRLVSGSYDTTIKIWDPASGSCLQTFRGHDSWVRSVAFSPDSQRLVSGSDDKTIKIWDPASGSCLQTLRGHNSWVRSVAFSPDGQRLVSGSDDTTIKIWDPASGSCLQSIDIGTSVTHVSFDHTGSYIITDIGCIEIAGVSTERPIRPDDPGIYRYGLGQEKSWITCNGRNVLWLPPEYRPECSAAKGRMLSIGCASGRVITIGFTRDI</sequence>
<feature type="repeat" description="WD" evidence="3">
    <location>
        <begin position="928"/>
        <end position="969"/>
    </location>
</feature>
<dbReference type="InterPro" id="IPR010730">
    <property type="entry name" value="HET"/>
</dbReference>
<feature type="repeat" description="WD" evidence="3">
    <location>
        <begin position="1012"/>
        <end position="1053"/>
    </location>
</feature>
<keyword evidence="2" id="KW-0677">Repeat</keyword>
<evidence type="ECO:0000313" key="6">
    <source>
        <dbReference type="Proteomes" id="UP001628179"/>
    </source>
</evidence>
<feature type="repeat" description="WD" evidence="3">
    <location>
        <begin position="1180"/>
        <end position="1221"/>
    </location>
</feature>
<dbReference type="SUPFAM" id="SSF50978">
    <property type="entry name" value="WD40 repeat-like"/>
    <property type="match status" value="2"/>
</dbReference>
<dbReference type="Gene3D" id="2.130.10.10">
    <property type="entry name" value="YVTN repeat-like/Quinoprotein amine dehydrogenase"/>
    <property type="match status" value="6"/>
</dbReference>
<dbReference type="PROSITE" id="PS50294">
    <property type="entry name" value="WD_REPEATS_REGION"/>
    <property type="match status" value="12"/>
</dbReference>
<reference evidence="5 6" key="1">
    <citation type="submission" date="2024-09" db="EMBL/GenBank/DDBJ databases">
        <title>Itraconazole resistance in Madurella fahalii resulting from another homologue of gene encoding cytochrome P450 14-alpha sterol demethylase (CYP51).</title>
        <authorList>
            <person name="Yoshioka I."/>
            <person name="Fahal A.H."/>
            <person name="Kaneko S."/>
            <person name="Yaguchi T."/>
        </authorList>
    </citation>
    <scope>NUCLEOTIDE SEQUENCE [LARGE SCALE GENOMIC DNA]</scope>
    <source>
        <strain evidence="5 6">IFM 68171</strain>
    </source>
</reference>
<dbReference type="InterPro" id="IPR001680">
    <property type="entry name" value="WD40_rpt"/>
</dbReference>
<dbReference type="Pfam" id="PF06985">
    <property type="entry name" value="HET"/>
    <property type="match status" value="1"/>
</dbReference>
<dbReference type="SUPFAM" id="SSF52540">
    <property type="entry name" value="P-loop containing nucleoside triphosphate hydrolases"/>
    <property type="match status" value="1"/>
</dbReference>
<dbReference type="Pfam" id="PF24883">
    <property type="entry name" value="NPHP3_N"/>
    <property type="match status" value="1"/>
</dbReference>
<dbReference type="Pfam" id="PF22939">
    <property type="entry name" value="WHD_GPIID"/>
    <property type="match status" value="1"/>
</dbReference>
<dbReference type="RefSeq" id="XP_070913541.1">
    <property type="nucleotide sequence ID" value="XM_071057440.1"/>
</dbReference>
<feature type="repeat" description="WD" evidence="3">
    <location>
        <begin position="1138"/>
        <end position="1179"/>
    </location>
</feature>
<dbReference type="InterPro" id="IPR050349">
    <property type="entry name" value="WD_LIS1/nudF_dynein_reg"/>
</dbReference>
<dbReference type="SMART" id="SM00320">
    <property type="entry name" value="WD40"/>
    <property type="match status" value="12"/>
</dbReference>
<dbReference type="PROSITE" id="PS50082">
    <property type="entry name" value="WD_REPEATS_2"/>
    <property type="match status" value="12"/>
</dbReference>
<feature type="repeat" description="WD" evidence="3">
    <location>
        <begin position="760"/>
        <end position="801"/>
    </location>
</feature>
<feature type="domain" description="NACHT" evidence="4">
    <location>
        <begin position="301"/>
        <end position="522"/>
    </location>
</feature>
<dbReference type="Gene3D" id="3.40.50.300">
    <property type="entry name" value="P-loop containing nucleotide triphosphate hydrolases"/>
    <property type="match status" value="1"/>
</dbReference>
<evidence type="ECO:0000256" key="3">
    <source>
        <dbReference type="PROSITE-ProRule" id="PRU00221"/>
    </source>
</evidence>
<dbReference type="InterPro" id="IPR054471">
    <property type="entry name" value="GPIID_WHD"/>
</dbReference>
<dbReference type="PANTHER" id="PTHR44129">
    <property type="entry name" value="WD REPEAT-CONTAINING PROTEIN POP1"/>
    <property type="match status" value="1"/>
</dbReference>
<evidence type="ECO:0000256" key="2">
    <source>
        <dbReference type="ARBA" id="ARBA00022737"/>
    </source>
</evidence>
<accession>A0ABQ0G222</accession>
<feature type="repeat" description="WD" evidence="3">
    <location>
        <begin position="844"/>
        <end position="885"/>
    </location>
</feature>
<proteinExistence type="predicted"/>
<feature type="repeat" description="WD" evidence="3">
    <location>
        <begin position="1096"/>
        <end position="1137"/>
    </location>
</feature>
<feature type="repeat" description="WD" evidence="3">
    <location>
        <begin position="1054"/>
        <end position="1095"/>
    </location>
</feature>
<evidence type="ECO:0000256" key="1">
    <source>
        <dbReference type="ARBA" id="ARBA00022574"/>
    </source>
</evidence>
<dbReference type="PRINTS" id="PR00320">
    <property type="entry name" value="GPROTEINBRPT"/>
</dbReference>
<comment type="caution">
    <text evidence="5">The sequence shown here is derived from an EMBL/GenBank/DDBJ whole genome shotgun (WGS) entry which is preliminary data.</text>
</comment>
<dbReference type="InterPro" id="IPR036322">
    <property type="entry name" value="WD40_repeat_dom_sf"/>
</dbReference>
<dbReference type="InterPro" id="IPR007111">
    <property type="entry name" value="NACHT_NTPase"/>
</dbReference>
<gene>
    <name evidence="5" type="ORF">MFIFM68171_02018</name>
</gene>
<keyword evidence="6" id="KW-1185">Reference proteome</keyword>
<protein>
    <recommendedName>
        <fullName evidence="4">NACHT domain-containing protein</fullName>
    </recommendedName>
</protein>
<feature type="repeat" description="WD" evidence="3">
    <location>
        <begin position="886"/>
        <end position="927"/>
    </location>
</feature>
<dbReference type="InterPro" id="IPR015943">
    <property type="entry name" value="WD40/YVTN_repeat-like_dom_sf"/>
</dbReference>
<dbReference type="Proteomes" id="UP001628179">
    <property type="component" value="Unassembled WGS sequence"/>
</dbReference>
<evidence type="ECO:0000259" key="4">
    <source>
        <dbReference type="PROSITE" id="PS50837"/>
    </source>
</evidence>
<feature type="repeat" description="WD" evidence="3">
    <location>
        <begin position="970"/>
        <end position="1011"/>
    </location>
</feature>
<dbReference type="InterPro" id="IPR027417">
    <property type="entry name" value="P-loop_NTPase"/>
</dbReference>
<dbReference type="GeneID" id="98172763"/>
<keyword evidence="1 3" id="KW-0853">WD repeat</keyword>
<dbReference type="InterPro" id="IPR020472">
    <property type="entry name" value="WD40_PAC1"/>
</dbReference>